<gene>
    <name evidence="3" type="ORF">GGQ99_004103</name>
</gene>
<comment type="caution">
    <text evidence="3">The sequence shown here is derived from an EMBL/GenBank/DDBJ whole genome shotgun (WGS) entry which is preliminary data.</text>
</comment>
<accession>A0ABR6L699</accession>
<sequence>MAGDLTSQAGELLLSAHRTGVGVEPDMPAPQSRADAYAIQDHVLRQLGSAIAWKIGRAANDPEPYIAPIPKLGIVRPDGRCVLPPGAAQLGVEAELGMRLGKEITPEMATLGRAECLALFSHVVPLLEILHTRLAGANAAAPLWKLADFQASGGVVLGAPIAWTGQDLASVQVMVNGEAREARHPFGDPLELLHWAVRHLARRGGAPTGTVLTTGSYTGITQVGAGERFEAEFSRFGEVRTQVISPGH</sequence>
<dbReference type="Proteomes" id="UP000539538">
    <property type="component" value="Unassembled WGS sequence"/>
</dbReference>
<dbReference type="Pfam" id="PF01557">
    <property type="entry name" value="FAA_hydrolase"/>
    <property type="match status" value="1"/>
</dbReference>
<dbReference type="RefSeq" id="WP_183263923.1">
    <property type="nucleotide sequence ID" value="NZ_BAAAVZ010000009.1"/>
</dbReference>
<dbReference type="InterPro" id="IPR011234">
    <property type="entry name" value="Fumarylacetoacetase-like_C"/>
</dbReference>
<dbReference type="PANTHER" id="PTHR30143:SF0">
    <property type="entry name" value="2-KETO-4-PENTENOATE HYDRATASE"/>
    <property type="match status" value="1"/>
</dbReference>
<organism evidence="3 4">
    <name type="scientific">Aminobacter niigataensis</name>
    <dbReference type="NCBI Taxonomy" id="83265"/>
    <lineage>
        <taxon>Bacteria</taxon>
        <taxon>Pseudomonadati</taxon>
        <taxon>Pseudomonadota</taxon>
        <taxon>Alphaproteobacteria</taxon>
        <taxon>Hyphomicrobiales</taxon>
        <taxon>Phyllobacteriaceae</taxon>
        <taxon>Aminobacter</taxon>
    </lineage>
</organism>
<keyword evidence="4" id="KW-1185">Reference proteome</keyword>
<evidence type="ECO:0000259" key="2">
    <source>
        <dbReference type="Pfam" id="PF01557"/>
    </source>
</evidence>
<evidence type="ECO:0000313" key="4">
    <source>
        <dbReference type="Proteomes" id="UP000539538"/>
    </source>
</evidence>
<evidence type="ECO:0000256" key="1">
    <source>
        <dbReference type="ARBA" id="ARBA00023239"/>
    </source>
</evidence>
<feature type="domain" description="Fumarylacetoacetase-like C-terminal" evidence="2">
    <location>
        <begin position="74"/>
        <end position="243"/>
    </location>
</feature>
<dbReference type="InterPro" id="IPR036663">
    <property type="entry name" value="Fumarylacetoacetase_C_sf"/>
</dbReference>
<dbReference type="InterPro" id="IPR050772">
    <property type="entry name" value="Hydratase-Decarb/MhpD_sf"/>
</dbReference>
<dbReference type="SUPFAM" id="SSF56529">
    <property type="entry name" value="FAH"/>
    <property type="match status" value="1"/>
</dbReference>
<name>A0ABR6L699_9HYPH</name>
<dbReference type="EMBL" id="JACHOT010000006">
    <property type="protein sequence ID" value="MBB4652327.1"/>
    <property type="molecule type" value="Genomic_DNA"/>
</dbReference>
<proteinExistence type="predicted"/>
<evidence type="ECO:0000313" key="3">
    <source>
        <dbReference type="EMBL" id="MBB4652327.1"/>
    </source>
</evidence>
<reference evidence="3 4" key="1">
    <citation type="submission" date="2020-08" db="EMBL/GenBank/DDBJ databases">
        <title>Genomic Encyclopedia of Type Strains, Phase IV (KMG-IV): sequencing the most valuable type-strain genomes for metagenomic binning, comparative biology and taxonomic classification.</title>
        <authorList>
            <person name="Goeker M."/>
        </authorList>
    </citation>
    <scope>NUCLEOTIDE SEQUENCE [LARGE SCALE GENOMIC DNA]</scope>
    <source>
        <strain evidence="3 4">DSM 7050</strain>
    </source>
</reference>
<keyword evidence="1" id="KW-0456">Lyase</keyword>
<dbReference type="PANTHER" id="PTHR30143">
    <property type="entry name" value="ACID HYDRATASE"/>
    <property type="match status" value="1"/>
</dbReference>
<dbReference type="Gene3D" id="3.90.850.10">
    <property type="entry name" value="Fumarylacetoacetase-like, C-terminal domain"/>
    <property type="match status" value="1"/>
</dbReference>
<protein>
    <submittedName>
        <fullName evidence="3">2-keto-4-pentenoate hydratase</fullName>
    </submittedName>
</protein>